<evidence type="ECO:0000313" key="2">
    <source>
        <dbReference type="EMBL" id="COV73807.1"/>
    </source>
</evidence>
<reference evidence="3" key="1">
    <citation type="submission" date="2015-03" db="EMBL/GenBank/DDBJ databases">
        <authorList>
            <consortium name="Pathogen Informatics"/>
        </authorList>
    </citation>
    <scope>NUCLEOTIDE SEQUENCE [LARGE SCALE GENOMIC DNA]</scope>
    <source>
        <strain evidence="3">K00500041</strain>
    </source>
</reference>
<proteinExistence type="predicted"/>
<gene>
    <name evidence="2" type="ORF">ERS007703_01962</name>
</gene>
<dbReference type="Proteomes" id="UP000038802">
    <property type="component" value="Unassembled WGS sequence"/>
</dbReference>
<name>A0A0U0R3N3_MYCTX</name>
<dbReference type="AlphaFoldDB" id="A0A0U0R3N3"/>
<evidence type="ECO:0000256" key="1">
    <source>
        <dbReference type="SAM" id="MobiDB-lite"/>
    </source>
</evidence>
<protein>
    <submittedName>
        <fullName evidence="2">Uncharacterized protein</fullName>
    </submittedName>
</protein>
<dbReference type="EMBL" id="CSAE01000190">
    <property type="protein sequence ID" value="COV73807.1"/>
    <property type="molecule type" value="Genomic_DNA"/>
</dbReference>
<accession>A0A0U0R3N3</accession>
<organism evidence="2 3">
    <name type="scientific">Mycobacterium tuberculosis</name>
    <dbReference type="NCBI Taxonomy" id="1773"/>
    <lineage>
        <taxon>Bacteria</taxon>
        <taxon>Bacillati</taxon>
        <taxon>Actinomycetota</taxon>
        <taxon>Actinomycetes</taxon>
        <taxon>Mycobacteriales</taxon>
        <taxon>Mycobacteriaceae</taxon>
        <taxon>Mycobacterium</taxon>
        <taxon>Mycobacterium tuberculosis complex</taxon>
    </lineage>
</organism>
<sequence length="73" mass="7559">MARKAPSPVAAKNSSAVPNPPTARAVTWRTRSKISSELIPTTIRCAAKPDRPAATVGSCTTVRAPCSQPVTTA</sequence>
<feature type="region of interest" description="Disordered" evidence="1">
    <location>
        <begin position="1"/>
        <end position="28"/>
    </location>
</feature>
<evidence type="ECO:0000313" key="3">
    <source>
        <dbReference type="Proteomes" id="UP000038802"/>
    </source>
</evidence>